<comment type="caution">
    <text evidence="2">The sequence shown here is derived from an EMBL/GenBank/DDBJ whole genome shotgun (WGS) entry which is preliminary data.</text>
</comment>
<reference evidence="2 3" key="1">
    <citation type="journal article" date="2019" name="Int. J. Syst. Evol. Microbiol.">
        <title>The Global Catalogue of Microorganisms (GCM) 10K type strain sequencing project: providing services to taxonomists for standard genome sequencing and annotation.</title>
        <authorList>
            <consortium name="The Broad Institute Genomics Platform"/>
            <consortium name="The Broad Institute Genome Sequencing Center for Infectious Disease"/>
            <person name="Wu L."/>
            <person name="Ma J."/>
        </authorList>
    </citation>
    <scope>NUCLEOTIDE SEQUENCE [LARGE SCALE GENOMIC DNA]</scope>
    <source>
        <strain evidence="2 3">CGMCC 1.12285</strain>
    </source>
</reference>
<dbReference type="InterPro" id="IPR035901">
    <property type="entry name" value="GIY-YIG_endonuc_sf"/>
</dbReference>
<organism evidence="2 3">
    <name type="scientific">Halolamina salina</name>
    <dbReference type="NCBI Taxonomy" id="1220023"/>
    <lineage>
        <taxon>Archaea</taxon>
        <taxon>Methanobacteriati</taxon>
        <taxon>Methanobacteriota</taxon>
        <taxon>Stenosarchaea group</taxon>
        <taxon>Halobacteria</taxon>
        <taxon>Halobacteriales</taxon>
        <taxon>Haloferacaceae</taxon>
    </lineage>
</organism>
<gene>
    <name evidence="2" type="ORF">ACFR9S_08340</name>
</gene>
<dbReference type="RefSeq" id="WP_379818410.1">
    <property type="nucleotide sequence ID" value="NZ_JBHUDH010000083.1"/>
</dbReference>
<accession>A0ABD6B659</accession>
<protein>
    <submittedName>
        <fullName evidence="2">GIY-YIG nuclease family protein</fullName>
    </submittedName>
</protein>
<feature type="domain" description="GIY-YIG" evidence="1">
    <location>
        <begin position="21"/>
        <end position="75"/>
    </location>
</feature>
<keyword evidence="3" id="KW-1185">Reference proteome</keyword>
<dbReference type="InterPro" id="IPR000305">
    <property type="entry name" value="GIY-YIG_endonuc"/>
</dbReference>
<dbReference type="Proteomes" id="UP001597111">
    <property type="component" value="Unassembled WGS sequence"/>
</dbReference>
<proteinExistence type="predicted"/>
<dbReference type="EMBL" id="JBHUDH010000083">
    <property type="protein sequence ID" value="MFD1526309.1"/>
    <property type="molecule type" value="Genomic_DNA"/>
</dbReference>
<dbReference type="Pfam" id="PF01541">
    <property type="entry name" value="GIY-YIG"/>
    <property type="match status" value="1"/>
</dbReference>
<dbReference type="AlphaFoldDB" id="A0ABD6B659"/>
<name>A0ABD6B659_9EURY</name>
<evidence type="ECO:0000313" key="2">
    <source>
        <dbReference type="EMBL" id="MFD1526309.1"/>
    </source>
</evidence>
<evidence type="ECO:0000313" key="3">
    <source>
        <dbReference type="Proteomes" id="UP001597111"/>
    </source>
</evidence>
<evidence type="ECO:0000259" key="1">
    <source>
        <dbReference type="Pfam" id="PF01541"/>
    </source>
</evidence>
<sequence length="96" mass="11001">MLREEFHLQTDRRWAHRAQERDRLLYVGVTQRAATRLKQHAAGRGRGAHFTQIFPASRLLSIDWYGSTSEAYRAEPITADVLDEVTSDDVYVSQPG</sequence>
<dbReference type="Gene3D" id="3.40.1440.10">
    <property type="entry name" value="GIY-YIG endonuclease"/>
    <property type="match status" value="1"/>
</dbReference>